<keyword evidence="1" id="KW-0472">Membrane</keyword>
<gene>
    <name evidence="2" type="ORF">QBC36DRAFT_333633</name>
</gene>
<comment type="caution">
    <text evidence="2">The sequence shown here is derived from an EMBL/GenBank/DDBJ whole genome shotgun (WGS) entry which is preliminary data.</text>
</comment>
<organism evidence="2 3">
    <name type="scientific">Triangularia setosa</name>
    <dbReference type="NCBI Taxonomy" id="2587417"/>
    <lineage>
        <taxon>Eukaryota</taxon>
        <taxon>Fungi</taxon>
        <taxon>Dikarya</taxon>
        <taxon>Ascomycota</taxon>
        <taxon>Pezizomycotina</taxon>
        <taxon>Sordariomycetes</taxon>
        <taxon>Sordariomycetidae</taxon>
        <taxon>Sordariales</taxon>
        <taxon>Podosporaceae</taxon>
        <taxon>Triangularia</taxon>
    </lineage>
</organism>
<keyword evidence="3" id="KW-1185">Reference proteome</keyword>
<accession>A0AAN6W307</accession>
<dbReference type="AlphaFoldDB" id="A0AAN6W307"/>
<evidence type="ECO:0000313" key="2">
    <source>
        <dbReference type="EMBL" id="KAK4174454.1"/>
    </source>
</evidence>
<keyword evidence="1" id="KW-1133">Transmembrane helix</keyword>
<proteinExistence type="predicted"/>
<reference evidence="2" key="1">
    <citation type="journal article" date="2023" name="Mol. Phylogenet. Evol.">
        <title>Genome-scale phylogeny and comparative genomics of the fungal order Sordariales.</title>
        <authorList>
            <person name="Hensen N."/>
            <person name="Bonometti L."/>
            <person name="Westerberg I."/>
            <person name="Brannstrom I.O."/>
            <person name="Guillou S."/>
            <person name="Cros-Aarteil S."/>
            <person name="Calhoun S."/>
            <person name="Haridas S."/>
            <person name="Kuo A."/>
            <person name="Mondo S."/>
            <person name="Pangilinan J."/>
            <person name="Riley R."/>
            <person name="LaButti K."/>
            <person name="Andreopoulos B."/>
            <person name="Lipzen A."/>
            <person name="Chen C."/>
            <person name="Yan M."/>
            <person name="Daum C."/>
            <person name="Ng V."/>
            <person name="Clum A."/>
            <person name="Steindorff A."/>
            <person name="Ohm R.A."/>
            <person name="Martin F."/>
            <person name="Silar P."/>
            <person name="Natvig D.O."/>
            <person name="Lalanne C."/>
            <person name="Gautier V."/>
            <person name="Ament-Velasquez S.L."/>
            <person name="Kruys A."/>
            <person name="Hutchinson M.I."/>
            <person name="Powell A.J."/>
            <person name="Barry K."/>
            <person name="Miller A.N."/>
            <person name="Grigoriev I.V."/>
            <person name="Debuchy R."/>
            <person name="Gladieux P."/>
            <person name="Hiltunen Thoren M."/>
            <person name="Johannesson H."/>
        </authorList>
    </citation>
    <scope>NUCLEOTIDE SEQUENCE</scope>
    <source>
        <strain evidence="2">CBS 892.96</strain>
    </source>
</reference>
<feature type="transmembrane region" description="Helical" evidence="1">
    <location>
        <begin position="234"/>
        <end position="251"/>
    </location>
</feature>
<feature type="transmembrane region" description="Helical" evidence="1">
    <location>
        <begin position="206"/>
        <end position="228"/>
    </location>
</feature>
<evidence type="ECO:0000256" key="1">
    <source>
        <dbReference type="SAM" id="Phobius"/>
    </source>
</evidence>
<dbReference type="Proteomes" id="UP001302321">
    <property type="component" value="Unassembled WGS sequence"/>
</dbReference>
<dbReference type="EMBL" id="MU866281">
    <property type="protein sequence ID" value="KAK4174454.1"/>
    <property type="molecule type" value="Genomic_DNA"/>
</dbReference>
<sequence length="311" mass="34116">MAPILPRMQVFEIADQDWFPQFLRSYMQAALTAAWTTYIPILQSSSPARIVAHLLSRQLGHSIHNYTFIDFCAGGGGPTPSIEKHLNAAIKSSLPDPASSSGANYAAAATAPPPIQFVLTDLHPHTELWSAAAAASPNLSYVKESVDASNVSPDLIKDHKKQGKKVFRLFNLAFHHFDDTLARQILKNTLETSDGFGIFELQDRSLAGFLACCLFGLGTMIMAPWYAFVWGTPLALVWTYLIPALPAVLVFDGWMSSLRTRTPGEIKGLLGSCGAPEGEVRKWEVKSGRERFIPGVGYVNWVIVTKKPSQE</sequence>
<name>A0AAN6W307_9PEZI</name>
<evidence type="ECO:0000313" key="3">
    <source>
        <dbReference type="Proteomes" id="UP001302321"/>
    </source>
</evidence>
<protein>
    <submittedName>
        <fullName evidence="2">Uncharacterized protein</fullName>
    </submittedName>
</protein>
<keyword evidence="1" id="KW-0812">Transmembrane</keyword>
<reference evidence="2" key="2">
    <citation type="submission" date="2023-05" db="EMBL/GenBank/DDBJ databases">
        <authorList>
            <consortium name="Lawrence Berkeley National Laboratory"/>
            <person name="Steindorff A."/>
            <person name="Hensen N."/>
            <person name="Bonometti L."/>
            <person name="Westerberg I."/>
            <person name="Brannstrom I.O."/>
            <person name="Guillou S."/>
            <person name="Cros-Aarteil S."/>
            <person name="Calhoun S."/>
            <person name="Haridas S."/>
            <person name="Kuo A."/>
            <person name="Mondo S."/>
            <person name="Pangilinan J."/>
            <person name="Riley R."/>
            <person name="Labutti K."/>
            <person name="Andreopoulos B."/>
            <person name="Lipzen A."/>
            <person name="Chen C."/>
            <person name="Yanf M."/>
            <person name="Daum C."/>
            <person name="Ng V."/>
            <person name="Clum A."/>
            <person name="Ohm R."/>
            <person name="Martin F."/>
            <person name="Silar P."/>
            <person name="Natvig D."/>
            <person name="Lalanne C."/>
            <person name="Gautier V."/>
            <person name="Ament-Velasquez S.L."/>
            <person name="Kruys A."/>
            <person name="Hutchinson M.I."/>
            <person name="Powell A.J."/>
            <person name="Barry K."/>
            <person name="Miller A.N."/>
            <person name="Grigoriev I.V."/>
            <person name="Debuchy R."/>
            <person name="Gladieux P."/>
            <person name="Thoren M.H."/>
            <person name="Johannesson H."/>
        </authorList>
    </citation>
    <scope>NUCLEOTIDE SEQUENCE</scope>
    <source>
        <strain evidence="2">CBS 892.96</strain>
    </source>
</reference>